<dbReference type="InterPro" id="IPR020806">
    <property type="entry name" value="PKS_PP-bd"/>
</dbReference>
<dbReference type="SMART" id="SM00827">
    <property type="entry name" value="PKS_AT"/>
    <property type="match status" value="1"/>
</dbReference>
<feature type="domain" description="Carrier" evidence="7">
    <location>
        <begin position="1641"/>
        <end position="1715"/>
    </location>
</feature>
<dbReference type="Proteomes" id="UP000701341">
    <property type="component" value="Unassembled WGS sequence"/>
</dbReference>
<dbReference type="FunFam" id="3.40.47.10:FF:000031">
    <property type="entry name" value="Sterigmatocystin biosynthesis polyketide synthase"/>
    <property type="match status" value="1"/>
</dbReference>
<evidence type="ECO:0000256" key="3">
    <source>
        <dbReference type="ARBA" id="ARBA00022679"/>
    </source>
</evidence>
<dbReference type="PROSITE" id="PS52004">
    <property type="entry name" value="KS3_2"/>
    <property type="match status" value="1"/>
</dbReference>
<dbReference type="PROSITE" id="PS00606">
    <property type="entry name" value="KS3_1"/>
    <property type="match status" value="1"/>
</dbReference>
<dbReference type="NCBIfam" id="TIGR04532">
    <property type="entry name" value="PT_fungal_PKS"/>
    <property type="match status" value="1"/>
</dbReference>
<dbReference type="GO" id="GO:0031177">
    <property type="term" value="F:phosphopantetheine binding"/>
    <property type="evidence" value="ECO:0007669"/>
    <property type="project" value="InterPro"/>
</dbReference>
<reference evidence="11" key="1">
    <citation type="journal article" date="2019" name="ACS Chem. Biol.">
        <title>Genomic Locus of a Penicillium crustosum Pigment as an Integration Site for Secondary Metabolite Gene Expression.</title>
        <authorList>
            <person name="Kindinger F."/>
            <person name="Nies J."/>
            <person name="Becker A."/>
            <person name="Zhu T."/>
            <person name="Li S.M."/>
        </authorList>
    </citation>
    <scope>NUCLEOTIDE SEQUENCE</scope>
    <source>
        <strain evidence="11">PRB-2</strain>
    </source>
</reference>
<dbReference type="SMART" id="SM00825">
    <property type="entry name" value="PKS_KS"/>
    <property type="match status" value="1"/>
</dbReference>
<dbReference type="InterPro" id="IPR016036">
    <property type="entry name" value="Malonyl_transacylase_ACP-bd"/>
</dbReference>
<accession>A0A4Y5FFW5</accession>
<dbReference type="Gene3D" id="3.10.129.110">
    <property type="entry name" value="Polyketide synthase dehydratase"/>
    <property type="match status" value="1"/>
</dbReference>
<evidence type="ECO:0000256" key="5">
    <source>
        <dbReference type="PROSITE-ProRule" id="PRU01363"/>
    </source>
</evidence>
<evidence type="ECO:0000256" key="6">
    <source>
        <dbReference type="SAM" id="MobiDB-lite"/>
    </source>
</evidence>
<evidence type="ECO:0000313" key="11">
    <source>
        <dbReference type="EMBL" id="QBK15057.1"/>
    </source>
</evidence>
<dbReference type="Gene3D" id="3.40.50.1820">
    <property type="entry name" value="alpha/beta hydrolase"/>
    <property type="match status" value="1"/>
</dbReference>
<dbReference type="InterPro" id="IPR006162">
    <property type="entry name" value="Ppantetheine_attach_site"/>
</dbReference>
<dbReference type="InterPro" id="IPR036736">
    <property type="entry name" value="ACP-like_sf"/>
</dbReference>
<dbReference type="SUPFAM" id="SSF55048">
    <property type="entry name" value="Probable ACP-binding domain of malonyl-CoA ACP transacylase"/>
    <property type="match status" value="1"/>
</dbReference>
<feature type="domain" description="PKS/mFAS DH" evidence="9">
    <location>
        <begin position="1292"/>
        <end position="1596"/>
    </location>
</feature>
<keyword evidence="1" id="KW-0596">Phosphopantetheine</keyword>
<keyword evidence="4" id="KW-0677">Repeat</keyword>
<dbReference type="FunFam" id="1.10.1200.10:FF:000011">
    <property type="entry name" value="Sterigmatocystin biosynthesis polyketide synthase"/>
    <property type="match status" value="2"/>
</dbReference>
<evidence type="ECO:0000256" key="4">
    <source>
        <dbReference type="ARBA" id="ARBA00022737"/>
    </source>
</evidence>
<evidence type="ECO:0000313" key="12">
    <source>
        <dbReference type="Proteomes" id="UP000701341"/>
    </source>
</evidence>
<dbReference type="InterPro" id="IPR014031">
    <property type="entry name" value="Ketoacyl_synth_C"/>
</dbReference>
<dbReference type="FunFam" id="3.40.366.10:FF:000002">
    <property type="entry name" value="Probable polyketide synthase 2"/>
    <property type="match status" value="1"/>
</dbReference>
<evidence type="ECO:0000259" key="7">
    <source>
        <dbReference type="PROSITE" id="PS50075"/>
    </source>
</evidence>
<feature type="active site" description="Proton acceptor; for dehydratase activity" evidence="5">
    <location>
        <position position="1324"/>
    </location>
</feature>
<dbReference type="InterPro" id="IPR009081">
    <property type="entry name" value="PP-bd_ACP"/>
</dbReference>
<dbReference type="PANTHER" id="PTHR43775:SF45">
    <property type="entry name" value="CONIDIAL PIGMENT POLYKETIDE SYNTHASE ALB1"/>
    <property type="match status" value="1"/>
</dbReference>
<dbReference type="GO" id="GO:0030639">
    <property type="term" value="P:polyketide biosynthetic process"/>
    <property type="evidence" value="ECO:0007669"/>
    <property type="project" value="UniProtKB-ARBA"/>
</dbReference>
<dbReference type="CDD" id="cd00833">
    <property type="entry name" value="PKS"/>
    <property type="match status" value="1"/>
</dbReference>
<dbReference type="Gene3D" id="1.10.1200.10">
    <property type="entry name" value="ACP-like"/>
    <property type="match status" value="2"/>
</dbReference>
<dbReference type="Pfam" id="PF00975">
    <property type="entry name" value="Thioesterase"/>
    <property type="match status" value="1"/>
</dbReference>
<dbReference type="EMBL" id="JAAOZQ010000062">
    <property type="protein sequence ID" value="KAF7521485.1"/>
    <property type="molecule type" value="Genomic_DNA"/>
</dbReference>
<dbReference type="InterPro" id="IPR032088">
    <property type="entry name" value="SAT"/>
</dbReference>
<dbReference type="Pfam" id="PF00109">
    <property type="entry name" value="ketoacyl-synt"/>
    <property type="match status" value="1"/>
</dbReference>
<evidence type="ECO:0000259" key="9">
    <source>
        <dbReference type="PROSITE" id="PS52019"/>
    </source>
</evidence>
<dbReference type="InterPro" id="IPR001227">
    <property type="entry name" value="Ac_transferase_dom_sf"/>
</dbReference>
<dbReference type="Pfam" id="PF16073">
    <property type="entry name" value="SAT"/>
    <property type="match status" value="1"/>
</dbReference>
<feature type="active site" description="Proton donor; for dehydratase activity" evidence="5">
    <location>
        <position position="1509"/>
    </location>
</feature>
<evidence type="ECO:0000313" key="10">
    <source>
        <dbReference type="EMBL" id="KAF7521485.1"/>
    </source>
</evidence>
<dbReference type="InterPro" id="IPR030918">
    <property type="entry name" value="PT_fungal_PKS"/>
</dbReference>
<feature type="region of interest" description="C-terminal hotdog fold" evidence="5">
    <location>
        <begin position="1451"/>
        <end position="1596"/>
    </location>
</feature>
<dbReference type="Pfam" id="PF00698">
    <property type="entry name" value="Acyl_transf_1"/>
    <property type="match status" value="1"/>
</dbReference>
<dbReference type="InterPro" id="IPR049900">
    <property type="entry name" value="PKS_mFAS_DH"/>
</dbReference>
<dbReference type="EMBL" id="MK575554">
    <property type="protein sequence ID" value="QBK15057.1"/>
    <property type="molecule type" value="Genomic_DNA"/>
</dbReference>
<feature type="region of interest" description="Disordered" evidence="6">
    <location>
        <begin position="1714"/>
        <end position="1758"/>
    </location>
</feature>
<keyword evidence="2" id="KW-0597">Phosphoprotein</keyword>
<dbReference type="GO" id="GO:0004312">
    <property type="term" value="F:fatty acid synthase activity"/>
    <property type="evidence" value="ECO:0007669"/>
    <property type="project" value="TreeGrafter"/>
</dbReference>
<dbReference type="GO" id="GO:0017000">
    <property type="term" value="P:antibiotic biosynthetic process"/>
    <property type="evidence" value="ECO:0007669"/>
    <property type="project" value="UniProtKB-ARBA"/>
</dbReference>
<dbReference type="Gene3D" id="3.40.47.10">
    <property type="match status" value="1"/>
</dbReference>
<dbReference type="FunFam" id="3.40.50.1820:FF:000116">
    <property type="entry name" value="Sterigmatocystin biosynthesis polyketide synthase"/>
    <property type="match status" value="1"/>
</dbReference>
<dbReference type="SMART" id="SM00823">
    <property type="entry name" value="PKS_PP"/>
    <property type="match status" value="2"/>
</dbReference>
<dbReference type="InterPro" id="IPR029058">
    <property type="entry name" value="AB_hydrolase_fold"/>
</dbReference>
<dbReference type="Gene3D" id="3.30.70.3290">
    <property type="match status" value="1"/>
</dbReference>
<dbReference type="InterPro" id="IPR016035">
    <property type="entry name" value="Acyl_Trfase/lysoPLipase"/>
</dbReference>
<evidence type="ECO:0000256" key="1">
    <source>
        <dbReference type="ARBA" id="ARBA00022450"/>
    </source>
</evidence>
<feature type="compositionally biased region" description="Low complexity" evidence="6">
    <location>
        <begin position="1719"/>
        <end position="1740"/>
    </location>
</feature>
<gene>
    <name evidence="10" type="ORF">PCG10_008263</name>
</gene>
<dbReference type="PANTHER" id="PTHR43775">
    <property type="entry name" value="FATTY ACID SYNTHASE"/>
    <property type="match status" value="1"/>
</dbReference>
<dbReference type="InterPro" id="IPR050091">
    <property type="entry name" value="PKS_NRPS_Biosynth_Enz"/>
</dbReference>
<dbReference type="InterPro" id="IPR042104">
    <property type="entry name" value="PKS_dehydratase_sf"/>
</dbReference>
<reference evidence="10" key="2">
    <citation type="submission" date="2020-02" db="EMBL/GenBank/DDBJ databases">
        <authorList>
            <person name="Lichtner F.J."/>
        </authorList>
    </citation>
    <scope>NUCLEOTIDE SEQUENCE</scope>
    <source>
        <strain evidence="10">G10</strain>
    </source>
</reference>
<dbReference type="PROSITE" id="PS52019">
    <property type="entry name" value="PKS_MFAS_DH"/>
    <property type="match status" value="1"/>
</dbReference>
<dbReference type="PROSITE" id="PS00012">
    <property type="entry name" value="PHOSPHOPANTETHEINE"/>
    <property type="match status" value="1"/>
</dbReference>
<feature type="compositionally biased region" description="Polar residues" evidence="6">
    <location>
        <begin position="1741"/>
        <end position="1758"/>
    </location>
</feature>
<feature type="domain" description="Carrier" evidence="7">
    <location>
        <begin position="1763"/>
        <end position="1837"/>
    </location>
</feature>
<dbReference type="InterPro" id="IPR018201">
    <property type="entry name" value="Ketoacyl_synth_AS"/>
</dbReference>
<dbReference type="InterPro" id="IPR020841">
    <property type="entry name" value="PKS_Beta-ketoAc_synthase_dom"/>
</dbReference>
<dbReference type="Pfam" id="PF02801">
    <property type="entry name" value="Ketoacyl-synt_C"/>
    <property type="match status" value="1"/>
</dbReference>
<dbReference type="FunFam" id="3.10.129.110:FF:000001">
    <property type="entry name" value="Sterigmatocystin biosynthesis polyketide synthase"/>
    <property type="match status" value="1"/>
</dbReference>
<dbReference type="GO" id="GO:0004315">
    <property type="term" value="F:3-oxoacyl-[acyl-carrier-protein] synthase activity"/>
    <property type="evidence" value="ECO:0007669"/>
    <property type="project" value="InterPro"/>
</dbReference>
<organism evidence="11">
    <name type="scientific">Penicillium crustosum</name>
    <name type="common">Blue mold fungus</name>
    <dbReference type="NCBI Taxonomy" id="36656"/>
    <lineage>
        <taxon>Eukaryota</taxon>
        <taxon>Fungi</taxon>
        <taxon>Dikarya</taxon>
        <taxon>Ascomycota</taxon>
        <taxon>Pezizomycotina</taxon>
        <taxon>Eurotiomycetes</taxon>
        <taxon>Eurotiomycetidae</taxon>
        <taxon>Eurotiales</taxon>
        <taxon>Aspergillaceae</taxon>
        <taxon>Penicillium</taxon>
    </lineage>
</organism>
<dbReference type="Gene3D" id="3.40.366.10">
    <property type="entry name" value="Malonyl-Coenzyme A Acyl Carrier Protein, domain 2"/>
    <property type="match status" value="2"/>
</dbReference>
<keyword evidence="12" id="KW-1185">Reference proteome</keyword>
<evidence type="ECO:0000259" key="8">
    <source>
        <dbReference type="PROSITE" id="PS52004"/>
    </source>
</evidence>
<sequence>MEGPSHIYLFGDQTADFDSGLRRLLHAKNDSLLAAFFQKSYYALRKEITSLPPSERQQFPRFTSIVDLLARFKESGPNPALESALTTIYQLGCFIHYYGDLGHAYPSGDESCIIGLCTGQLASAAVSSSKTIGELIAAGIETVVLALRLGMCVLRVQELIEPSKSATSSWSVLISGIREPEARDLIQQYAKKNALPRVSQPYISAVSPNGLTISGPPTFLSRFIEDSLSKEHKPTRVPIHGPYHASHLYDDRDINRILESWPTEQFVTYVPQIPVLSSETGEEFQAESLEQLLRFSLEEILQRQLCWDKVIESCQSILESATTCTLFPISSTATQSLFNSLKKAGASNLEVDSKIGDIQKDSEGDNRTGRAEQSKIAIIGLSGRFPESPDTEAFWDLLKKGLDVHREVPPERWDVKAHVDMDGKTRNTSQVQYGCWYNDAGMFDPRFFNMSPREALQADPAQRLALLTAYEALEMAGFIPDSTPSTQKNRVGVFYGMTSDDYREINSGQDIDTYFIPGGNRAFTPGRINYYFKFSGPSVSVDTACSSSLAAIHVACNSLWRNECDSAVAGGVNILTNPDNHAGLDRGHFLSRTGNCTTFDDGADGYCRADGIGSIVIKRLEDAQADNDPIYGIIGGAYTNHSAEAVSITRPHVGAQSFIFDKLLNESNSDPKEISYIEMHGTGTQAGDAVEMQSVLDVFAPDYRRGPTQSLHLGSAKSNVGHGESASGVTALIKVLMMMRKNMIPPHCGIKTKINHNFPTDFPQRNVHIATEPTPWNRPNGGKRKTFVNNFSAAGGNTALMVEDGPLAEENVVDSRSAHPVLVSARSQSSLKNNISALVQYIDTNKNSFSSNDASLLANLSYTTTARRIHHPFRVAVTGSTLDEVRSGLAPIVNRDSISPAPVNAPGIGFIFTGQGAQYAGMGRELFESCSQFRTHIEHLNCIGQSQGFPSILSLVDGSVPIEEHSPVVTQLGTTCVQMALTKYWVSLGISPAFVIGHSLGEFAALNASGVLTTSDTIYLAGRRAQLLTEQIKVGTHAMLAVKSSVAQVKQFLNEATEVACINAPSETVISGAREKIDELAQTLTNEGFKATKLNVPFAFHSAQVEPILESLAEIGKGVNFNAPSIPFVSALLGDVINETNSELLGPNYLTRHCRETVNFLGALEATRHTNLMNDKTIWVEIGSHPVCSGMVKATFGPQTTTVASLRRQEDTWKVLSTSVSALYMAGIELGWKEYHQDFTAGHKVLPLPSYKWDLKNYWIPYTNNFCLLKGAPAGPVAEAAPVAVFLSSAAQKVLETSGDNSSASIVIENDIADPELNRVIAGHKVNGACLTPSSLYADIAQTLGEYLVQNYKPEWKDRGFDICNMMVPKPLIAKGGKQLFRVSATANWAEENANVQVWSVTPEGKKILDHASCNIKFFDPSPYELEWKRSSYLIKRSIEHLQESTISGQAHRMKRGMVYKLFASLVDYDENYKSIREVILDSDQHEATALVKFEAPPGNFHRNPFWIDSIGHLSGFIMNASDNTDSKNQVFVNHGWDSMRCLKKFDSSVTYRTYVRMQPWKDSIWAGDVYMFEGDDIVAVYGGVKFQALARKILDMALPPGGAPAPKPAAAKRVPAPIDVQKAKPTATKKVSPSPKSGLPSLATRALAILCEEVGLSASEMTDDLNFADYGVDSLLSLTVTGRYREDMGLDLDSTIFVDHPTVKDFKRLLAQMDPGESSDGSSSEGDMSSAASSTDLSSPNTSGMPTPANEKSMTHGLQQQNDSMDVIASILAEEIGVVPEDLKGDVNLAEMGLDSLMSLTVLGKIREDLDLDLPGEFFIENQTLDDIETTLDLKPKLAPAEPIRLPQQIPVQAPVVAPSTAPQHPPATSILLQGNPKTATQSLFLFPDGSGSATSYSTIPGISPDVCVYGLNCPYMRTPENLKFSLDELTAPYVAEIRRRQPTGPYNFGGWSAGGICAYDAARQLIFEEGERVERLLLLDSPFPIGLEKLPPRLYSFFDTIGLFGEGKAPPPKWLLPHFLAFIDSLDAYKAVPFPYEDPKLAEKLPKTFMVWAKDGVCSKPGDARPAPAADGSADPREMLWLLNNRTDLGPNGWDTLVGPKHVGGITVMEDANHFTMTRGEKAKELATFIANSMASV</sequence>
<dbReference type="SUPFAM" id="SSF52151">
    <property type="entry name" value="FabD/lysophospholipase-like"/>
    <property type="match status" value="1"/>
</dbReference>
<dbReference type="PROSITE" id="PS50075">
    <property type="entry name" value="CARRIER"/>
    <property type="match status" value="2"/>
</dbReference>
<dbReference type="Pfam" id="PF00550">
    <property type="entry name" value="PP-binding"/>
    <property type="match status" value="2"/>
</dbReference>
<protein>
    <submittedName>
        <fullName evidence="11">Non-reducing polyketide synthase</fullName>
    </submittedName>
</protein>
<dbReference type="InterPro" id="IPR001031">
    <property type="entry name" value="Thioesterase"/>
</dbReference>
<proteinExistence type="predicted"/>
<keyword evidence="3" id="KW-0808">Transferase</keyword>
<dbReference type="GO" id="GO:0006633">
    <property type="term" value="P:fatty acid biosynthetic process"/>
    <property type="evidence" value="ECO:0007669"/>
    <property type="project" value="InterPro"/>
</dbReference>
<dbReference type="SUPFAM" id="SSF53901">
    <property type="entry name" value="Thiolase-like"/>
    <property type="match status" value="1"/>
</dbReference>
<dbReference type="InterPro" id="IPR016039">
    <property type="entry name" value="Thiolase-like"/>
</dbReference>
<dbReference type="InterPro" id="IPR014030">
    <property type="entry name" value="Ketoacyl_synth_N"/>
</dbReference>
<feature type="domain" description="Ketosynthase family 3 (KS3)" evidence="8">
    <location>
        <begin position="373"/>
        <end position="804"/>
    </location>
</feature>
<dbReference type="SUPFAM" id="SSF53474">
    <property type="entry name" value="alpha/beta-Hydrolases"/>
    <property type="match status" value="1"/>
</dbReference>
<dbReference type="SUPFAM" id="SSF47336">
    <property type="entry name" value="ACP-like"/>
    <property type="match status" value="2"/>
</dbReference>
<evidence type="ECO:0000256" key="2">
    <source>
        <dbReference type="ARBA" id="ARBA00022553"/>
    </source>
</evidence>
<name>A0A4Y5FFW5_PENCR</name>
<dbReference type="InterPro" id="IPR014043">
    <property type="entry name" value="Acyl_transferase_dom"/>
</dbReference>
<feature type="region of interest" description="N-terminal hotdog fold" evidence="5">
    <location>
        <begin position="1292"/>
        <end position="1423"/>
    </location>
</feature>